<dbReference type="Gene3D" id="3.40.630.10">
    <property type="entry name" value="Zn peptidases"/>
    <property type="match status" value="1"/>
</dbReference>
<gene>
    <name evidence="7" type="ORF">GKZ57_04040</name>
</gene>
<dbReference type="GO" id="GO:0032259">
    <property type="term" value="P:methylation"/>
    <property type="evidence" value="ECO:0007669"/>
    <property type="project" value="UniProtKB-KW"/>
</dbReference>
<evidence type="ECO:0000256" key="4">
    <source>
        <dbReference type="ARBA" id="ARBA00022833"/>
    </source>
</evidence>
<evidence type="ECO:0000313" key="7">
    <source>
        <dbReference type="EMBL" id="MTD60451.1"/>
    </source>
</evidence>
<dbReference type="CDD" id="cd02440">
    <property type="entry name" value="AdoMet_MTases"/>
    <property type="match status" value="2"/>
</dbReference>
<sequence length="830" mass="94557">MKDLLSEIESYWTTRAEGYSEVNHKELNGMQKEAWLEVLKSQFPEKAKEELKILDIGTGPGFFPVILAEAGYQVTAVDYTQEMLDTAKKNAGELCRNIKFYKMDAQNLEFEDDMFDVVISRNLTWNLKNPERAYKEWCRVLKPGGKLLNFDANWYGYLYDEEKRQSYEEDRKSVESENLDDHYLCTDIDRMEKIALQMPLSAINRPSWDRKLLKENGFSSVAVDTEIWKRVWSQEEKLNYHSTPMFMISAVRQGEDIWNRNADEKEKAVQELDSLCTAPGTKKNGFLKLGGGEFALPYTVICGKNPGKTVLITAAVHAGEHVGIQAAIELAENLKPEKINGRVIIVKTVCRREFEERSGSICREDNKNLNRVFPGNPKGTRMERLAYAVAQSLHSEADFYIDIHSGDDYEELTPYIYYAGRADADVSVMSRKMAEQADVPYMVKSDVASGGSYNYAASCGIPSVLIERGQMGGWTQEEVYSTRKDVHNILCCIGVYNELRNYSTYYPMEIDEMRYQSSSVFGLWYPTKKPGDLIKVGEYLGCTKDYEGNVLERSYSDLNGVILYQVASLQVLKEGPMIAYGKFSSRKDERKERITNYWTKRSDSFMKQRRAELHSDMADKWKKELKTFLPKLSKGKLKILDVGCGAGFFSILLAKMGHEVTGVDLTPDMITHSRELAEEEGVSCTFEVMDAENPDFPDETFDVIVSRNLTWTLPDAARAYKEWIRVLKPGGILINADANYGADNFADTSGLPSNHAHFTVGDAMMQECEEIKRQLPISSYVRPAWDLETLGRLGVNRFSIDLGISSRIYTRKDEFYNPTPMFLIYGEKKA</sequence>
<dbReference type="InterPro" id="IPR029063">
    <property type="entry name" value="SAM-dependent_MTases_sf"/>
</dbReference>
<dbReference type="EMBL" id="WMBC01000002">
    <property type="protein sequence ID" value="MTD60451.1"/>
    <property type="molecule type" value="Genomic_DNA"/>
</dbReference>
<dbReference type="AlphaFoldDB" id="A0A844GIC2"/>
<dbReference type="Gene3D" id="3.40.50.150">
    <property type="entry name" value="Vaccinia Virus protein VP39"/>
    <property type="match status" value="2"/>
</dbReference>
<keyword evidence="3" id="KW-0378">Hydrolase</keyword>
<evidence type="ECO:0000256" key="1">
    <source>
        <dbReference type="ARBA" id="ARBA00001947"/>
    </source>
</evidence>
<evidence type="ECO:0000256" key="2">
    <source>
        <dbReference type="ARBA" id="ARBA00022723"/>
    </source>
</evidence>
<name>A0A844GIC2_9FIRM</name>
<dbReference type="PANTHER" id="PTHR43591">
    <property type="entry name" value="METHYLTRANSFERASE"/>
    <property type="match status" value="1"/>
</dbReference>
<protein>
    <submittedName>
        <fullName evidence="7">Methyltransferase domain-containing protein</fullName>
    </submittedName>
</protein>
<dbReference type="Pfam" id="PF08241">
    <property type="entry name" value="Methyltransf_11"/>
    <property type="match status" value="2"/>
</dbReference>
<feature type="domain" description="Succinylglutamate desuccinylase/Aspartoacylase catalytic" evidence="6">
    <location>
        <begin position="306"/>
        <end position="490"/>
    </location>
</feature>
<dbReference type="PANTHER" id="PTHR43591:SF24">
    <property type="entry name" value="2-METHOXY-6-POLYPRENYL-1,4-BENZOQUINOL METHYLASE, MITOCHONDRIAL"/>
    <property type="match status" value="1"/>
</dbReference>
<dbReference type="SUPFAM" id="SSF53335">
    <property type="entry name" value="S-adenosyl-L-methionine-dependent methyltransferases"/>
    <property type="match status" value="2"/>
</dbReference>
<dbReference type="SUPFAM" id="SSF53187">
    <property type="entry name" value="Zn-dependent exopeptidases"/>
    <property type="match status" value="1"/>
</dbReference>
<evidence type="ECO:0000256" key="3">
    <source>
        <dbReference type="ARBA" id="ARBA00022801"/>
    </source>
</evidence>
<dbReference type="GO" id="GO:0046872">
    <property type="term" value="F:metal ion binding"/>
    <property type="evidence" value="ECO:0007669"/>
    <property type="project" value="UniProtKB-KW"/>
</dbReference>
<evidence type="ECO:0000259" key="6">
    <source>
        <dbReference type="Pfam" id="PF24827"/>
    </source>
</evidence>
<keyword evidence="7" id="KW-0489">Methyltransferase</keyword>
<proteinExistence type="predicted"/>
<comment type="caution">
    <text evidence="7">The sequence shown here is derived from an EMBL/GenBank/DDBJ whole genome shotgun (WGS) entry which is preliminary data.</text>
</comment>
<keyword evidence="2" id="KW-0479">Metal-binding</keyword>
<dbReference type="InterPro" id="IPR013216">
    <property type="entry name" value="Methyltransf_11"/>
</dbReference>
<dbReference type="Pfam" id="PF24827">
    <property type="entry name" value="AstE_AspA_cat"/>
    <property type="match status" value="1"/>
</dbReference>
<comment type="cofactor">
    <cofactor evidence="1">
        <name>Zn(2+)</name>
        <dbReference type="ChEBI" id="CHEBI:29105"/>
    </cofactor>
</comment>
<organism evidence="7 8">
    <name type="scientific">Blautia luti DSM 14534 = JCM 17040</name>
    <dbReference type="NCBI Taxonomy" id="649762"/>
    <lineage>
        <taxon>Bacteria</taxon>
        <taxon>Bacillati</taxon>
        <taxon>Bacillota</taxon>
        <taxon>Clostridia</taxon>
        <taxon>Lachnospirales</taxon>
        <taxon>Lachnospiraceae</taxon>
        <taxon>Blautia</taxon>
    </lineage>
</organism>
<dbReference type="InterPro" id="IPR055438">
    <property type="entry name" value="AstE_AspA_cat"/>
</dbReference>
<evidence type="ECO:0000313" key="8">
    <source>
        <dbReference type="Proteomes" id="UP000437824"/>
    </source>
</evidence>
<dbReference type="RefSeq" id="WP_118508846.1">
    <property type="nucleotide sequence ID" value="NZ_WMBC01000002.1"/>
</dbReference>
<dbReference type="Proteomes" id="UP000437824">
    <property type="component" value="Unassembled WGS sequence"/>
</dbReference>
<keyword evidence="7" id="KW-0808">Transferase</keyword>
<dbReference type="GO" id="GO:0016788">
    <property type="term" value="F:hydrolase activity, acting on ester bonds"/>
    <property type="evidence" value="ECO:0007669"/>
    <property type="project" value="InterPro"/>
</dbReference>
<feature type="domain" description="Methyltransferase type 11" evidence="5">
    <location>
        <begin position="54"/>
        <end position="148"/>
    </location>
</feature>
<dbReference type="CDD" id="cd06254">
    <property type="entry name" value="M14_ASTE_ASPA-like"/>
    <property type="match status" value="1"/>
</dbReference>
<reference evidence="7 8" key="1">
    <citation type="submission" date="2019-11" db="EMBL/GenBank/DDBJ databases">
        <title>Draft genome sequence of Blautia luti DSM 14534T, isolated from human stool.</title>
        <authorList>
            <person name="Ortiz R."/>
            <person name="Melis-Arcos F."/>
            <person name="Covarrubias P."/>
            <person name="Cardenas J.P."/>
            <person name="Perez-Donoso J."/>
            <person name="Almonacid D."/>
        </authorList>
    </citation>
    <scope>NUCLEOTIDE SEQUENCE [LARGE SCALE GENOMIC DNA]</scope>
    <source>
        <strain evidence="7 8">DSM 14534</strain>
    </source>
</reference>
<dbReference type="GO" id="GO:0008757">
    <property type="term" value="F:S-adenosylmethionine-dependent methyltransferase activity"/>
    <property type="evidence" value="ECO:0007669"/>
    <property type="project" value="InterPro"/>
</dbReference>
<feature type="domain" description="Methyltransferase type 11" evidence="5">
    <location>
        <begin position="640"/>
        <end position="734"/>
    </location>
</feature>
<evidence type="ECO:0000259" key="5">
    <source>
        <dbReference type="Pfam" id="PF08241"/>
    </source>
</evidence>
<keyword evidence="4" id="KW-0862">Zinc</keyword>
<accession>A0A844GIC2</accession>